<evidence type="ECO:0000256" key="11">
    <source>
        <dbReference type="ARBA" id="ARBA00047527"/>
    </source>
</evidence>
<evidence type="ECO:0000256" key="8">
    <source>
        <dbReference type="ARBA" id="ARBA00023306"/>
    </source>
</evidence>
<dbReference type="GO" id="GO:0051301">
    <property type="term" value="P:cell division"/>
    <property type="evidence" value="ECO:0007669"/>
    <property type="project" value="UniProtKB-KW"/>
</dbReference>
<evidence type="ECO:0000256" key="13">
    <source>
        <dbReference type="PROSITE-ProRule" id="PRU00023"/>
    </source>
</evidence>
<dbReference type="InterPro" id="IPR002110">
    <property type="entry name" value="Ankyrin_rpt"/>
</dbReference>
<dbReference type="CDD" id="cd01555">
    <property type="entry name" value="UdpNAET"/>
    <property type="match status" value="1"/>
</dbReference>
<proteinExistence type="inferred from homology"/>
<dbReference type="RefSeq" id="WP_073150246.1">
    <property type="nucleotide sequence ID" value="NZ_FQVL01000001.1"/>
</dbReference>
<dbReference type="PROSITE" id="PS50297">
    <property type="entry name" value="ANK_REP_REGION"/>
    <property type="match status" value="1"/>
</dbReference>
<evidence type="ECO:0000313" key="15">
    <source>
        <dbReference type="EMBL" id="SHE34621.1"/>
    </source>
</evidence>
<keyword evidence="12" id="KW-0670">Pyruvate</keyword>
<dbReference type="Proteomes" id="UP000184476">
    <property type="component" value="Unassembled WGS sequence"/>
</dbReference>
<keyword evidence="13" id="KW-0040">ANK repeat</keyword>
<sequence length="448" mass="48697">MNVIAVTGGTKLDGVVQIPGAKNGVLPLIAAATLATTGVTRLTNIPYLSDVIDLVNLLKSLNMQVALNNDEILISTERIGKTKTVSEHAGKIRGSLFLIGPLLARKKHVYIPYPGGCKIGERPIDYHIEGLEKMGATFISTSPYIKGYVNGRLKGATVNARQSVGTTLNLIMAAVLAEGKTVIHNAAKDPEIEDVIQFLTNMGAQIHYAEENIIEIEGVTELTAVEHRVPPDRMVAGTYLIAAAATRGSILVKGANEHHLKALLDIFKEIGVPLKNEANGIRVLAHDQPLTSVNLVTGAYPEFPTDLQPLITTLCLTTDGISKIEEKTFLKRFTHVPELQKMGADITIDGSTIYIQGGKPLYGTKVRAYDMRAGAALTLAGLIAKNKTKISNAGFIDRGYPHFVQTLRELNADIGYYYTQTPPVINASRIIGELIQRSESTKYRYFER</sequence>
<keyword evidence="16" id="KW-1185">Reference proteome</keyword>
<keyword evidence="3 12" id="KW-0963">Cytoplasm</keyword>
<keyword evidence="5 12" id="KW-0808">Transferase</keyword>
<dbReference type="GO" id="GO:0008360">
    <property type="term" value="P:regulation of cell shape"/>
    <property type="evidence" value="ECO:0007669"/>
    <property type="project" value="UniProtKB-KW"/>
</dbReference>
<evidence type="ECO:0000256" key="2">
    <source>
        <dbReference type="ARBA" id="ARBA00004752"/>
    </source>
</evidence>
<keyword evidence="8 12" id="KW-0131">Cell cycle</keyword>
<keyword evidence="6 12" id="KW-0133">Cell shape</keyword>
<evidence type="ECO:0000256" key="9">
    <source>
        <dbReference type="ARBA" id="ARBA00023316"/>
    </source>
</evidence>
<evidence type="ECO:0000256" key="3">
    <source>
        <dbReference type="ARBA" id="ARBA00022490"/>
    </source>
</evidence>
<dbReference type="EMBL" id="FQVL01000001">
    <property type="protein sequence ID" value="SHE34621.1"/>
    <property type="molecule type" value="Genomic_DNA"/>
</dbReference>
<evidence type="ECO:0000256" key="5">
    <source>
        <dbReference type="ARBA" id="ARBA00022679"/>
    </source>
</evidence>
<dbReference type="GO" id="GO:0008760">
    <property type="term" value="F:UDP-N-acetylglucosamine 1-carboxyvinyltransferase activity"/>
    <property type="evidence" value="ECO:0007669"/>
    <property type="project" value="UniProtKB-UniRule"/>
</dbReference>
<dbReference type="HAMAP" id="MF_00111">
    <property type="entry name" value="MurA"/>
    <property type="match status" value="1"/>
</dbReference>
<dbReference type="STRING" id="112248.SAMN05444392_10195"/>
<dbReference type="InterPro" id="IPR050068">
    <property type="entry name" value="MurA_subfamily"/>
</dbReference>
<feature type="binding site" evidence="12">
    <location>
        <position position="306"/>
    </location>
    <ligand>
        <name>UDP-N-acetyl-alpha-D-glucosamine</name>
        <dbReference type="ChEBI" id="CHEBI:57705"/>
    </ligand>
</feature>
<evidence type="ECO:0000313" key="16">
    <source>
        <dbReference type="Proteomes" id="UP000184476"/>
    </source>
</evidence>
<evidence type="ECO:0000256" key="1">
    <source>
        <dbReference type="ARBA" id="ARBA00004496"/>
    </source>
</evidence>
<comment type="function">
    <text evidence="12">Cell wall formation. Adds enolpyruvyl to UDP-N-acetylglucosamine.</text>
</comment>
<keyword evidence="4 12" id="KW-0132">Cell division</keyword>
<dbReference type="GO" id="GO:0019277">
    <property type="term" value="P:UDP-N-acetylgalactosamine biosynthetic process"/>
    <property type="evidence" value="ECO:0007669"/>
    <property type="project" value="InterPro"/>
</dbReference>
<dbReference type="NCBIfam" id="NF006873">
    <property type="entry name" value="PRK09369.1"/>
    <property type="match status" value="1"/>
</dbReference>
<name>A0A1M4SR04_9BACL</name>
<dbReference type="NCBIfam" id="TIGR01072">
    <property type="entry name" value="murA"/>
    <property type="match status" value="1"/>
</dbReference>
<feature type="binding site" evidence="12">
    <location>
        <position position="93"/>
    </location>
    <ligand>
        <name>UDP-N-acetyl-alpha-D-glucosamine</name>
        <dbReference type="ChEBI" id="CHEBI:57705"/>
    </ligand>
</feature>
<evidence type="ECO:0000256" key="7">
    <source>
        <dbReference type="ARBA" id="ARBA00022984"/>
    </source>
</evidence>
<keyword evidence="7 12" id="KW-0573">Peptidoglycan synthesis</keyword>
<dbReference type="InterPro" id="IPR001986">
    <property type="entry name" value="Enolpyruvate_Tfrase_dom"/>
</dbReference>
<feature type="domain" description="Enolpyruvate transferase" evidence="14">
    <location>
        <begin position="6"/>
        <end position="407"/>
    </location>
</feature>
<dbReference type="GO" id="GO:0071555">
    <property type="term" value="P:cell wall organization"/>
    <property type="evidence" value="ECO:0007669"/>
    <property type="project" value="UniProtKB-KW"/>
</dbReference>
<dbReference type="InterPro" id="IPR005750">
    <property type="entry name" value="UDP_GlcNAc_COvinyl_MurA"/>
</dbReference>
<feature type="active site" description="Proton donor" evidence="12">
    <location>
        <position position="117"/>
    </location>
</feature>
<dbReference type="PANTHER" id="PTHR43783:SF1">
    <property type="entry name" value="UDP-N-ACETYLGLUCOSAMINE 1-CARBOXYVINYLTRANSFERASE"/>
    <property type="match status" value="1"/>
</dbReference>
<keyword evidence="9 12" id="KW-0961">Cell wall biogenesis/degradation</keyword>
<dbReference type="InterPro" id="IPR036968">
    <property type="entry name" value="Enolpyruvate_Tfrase_sf"/>
</dbReference>
<dbReference type="PROSITE" id="PS50088">
    <property type="entry name" value="ANK_REPEAT"/>
    <property type="match status" value="1"/>
</dbReference>
<dbReference type="InterPro" id="IPR013792">
    <property type="entry name" value="RNA3'P_cycl/enolpyr_Trfase_a/b"/>
</dbReference>
<reference evidence="15 16" key="1">
    <citation type="submission" date="2016-11" db="EMBL/GenBank/DDBJ databases">
        <authorList>
            <person name="Jaros S."/>
            <person name="Januszkiewicz K."/>
            <person name="Wedrychowicz H."/>
        </authorList>
    </citation>
    <scope>NUCLEOTIDE SEQUENCE [LARGE SCALE GENOMIC DNA]</scope>
    <source>
        <strain evidence="15 16">DSM 44666</strain>
    </source>
</reference>
<comment type="similarity">
    <text evidence="10 12">Belongs to the EPSP synthase family. MurA subfamily.</text>
</comment>
<comment type="pathway">
    <text evidence="2 12">Cell wall biogenesis; peptidoglycan biosynthesis.</text>
</comment>
<dbReference type="GO" id="GO:0005737">
    <property type="term" value="C:cytoplasm"/>
    <property type="evidence" value="ECO:0007669"/>
    <property type="project" value="UniProtKB-SubCell"/>
</dbReference>
<evidence type="ECO:0000256" key="6">
    <source>
        <dbReference type="ARBA" id="ARBA00022960"/>
    </source>
</evidence>
<dbReference type="EC" id="2.5.1.7" evidence="12"/>
<dbReference type="Pfam" id="PF00275">
    <property type="entry name" value="EPSP_synthase"/>
    <property type="match status" value="1"/>
</dbReference>
<evidence type="ECO:0000256" key="12">
    <source>
        <dbReference type="HAMAP-Rule" id="MF_00111"/>
    </source>
</evidence>
<comment type="subcellular location">
    <subcellularLocation>
        <location evidence="1 12">Cytoplasm</location>
    </subcellularLocation>
</comment>
<dbReference type="SUPFAM" id="SSF55205">
    <property type="entry name" value="EPT/RTPC-like"/>
    <property type="match status" value="1"/>
</dbReference>
<dbReference type="Gene3D" id="3.65.10.10">
    <property type="entry name" value="Enolpyruvate transferase domain"/>
    <property type="match status" value="2"/>
</dbReference>
<protein>
    <recommendedName>
        <fullName evidence="12">UDP-N-acetylglucosamine 1-carboxyvinyltransferase</fullName>
        <ecNumber evidence="12">2.5.1.7</ecNumber>
    </recommendedName>
    <alternativeName>
        <fullName evidence="12">Enoylpyruvate transferase</fullName>
    </alternativeName>
    <alternativeName>
        <fullName evidence="12">UDP-N-acetylglucosamine enolpyruvyl transferase</fullName>
        <shortName evidence="12">EPT</shortName>
    </alternativeName>
</protein>
<accession>A0A1M4SR04</accession>
<dbReference type="UniPathway" id="UPA00219"/>
<feature type="repeat" description="ANK" evidence="13">
    <location>
        <begin position="178"/>
        <end position="211"/>
    </location>
</feature>
<gene>
    <name evidence="12" type="primary">murA</name>
    <name evidence="15" type="ORF">SAMN05444392_10195</name>
</gene>
<evidence type="ECO:0000259" key="14">
    <source>
        <dbReference type="Pfam" id="PF00275"/>
    </source>
</evidence>
<dbReference type="GO" id="GO:0009252">
    <property type="term" value="P:peptidoglycan biosynthetic process"/>
    <property type="evidence" value="ECO:0007669"/>
    <property type="project" value="UniProtKB-UniRule"/>
</dbReference>
<feature type="binding site" evidence="12">
    <location>
        <begin position="22"/>
        <end position="23"/>
    </location>
    <ligand>
        <name>phosphoenolpyruvate</name>
        <dbReference type="ChEBI" id="CHEBI:58702"/>
    </ligand>
</feature>
<comment type="catalytic activity">
    <reaction evidence="11 12">
        <text>phosphoenolpyruvate + UDP-N-acetyl-alpha-D-glucosamine = UDP-N-acetyl-3-O-(1-carboxyvinyl)-alpha-D-glucosamine + phosphate</text>
        <dbReference type="Rhea" id="RHEA:18681"/>
        <dbReference type="ChEBI" id="CHEBI:43474"/>
        <dbReference type="ChEBI" id="CHEBI:57705"/>
        <dbReference type="ChEBI" id="CHEBI:58702"/>
        <dbReference type="ChEBI" id="CHEBI:68483"/>
        <dbReference type="EC" id="2.5.1.7"/>
    </reaction>
</comment>
<feature type="modified residue" description="2-(S-cysteinyl)pyruvic acid O-phosphothioketal" evidence="12">
    <location>
        <position position="117"/>
    </location>
</feature>
<dbReference type="PANTHER" id="PTHR43783">
    <property type="entry name" value="UDP-N-ACETYLGLUCOSAMINE 1-CARBOXYVINYLTRANSFERASE"/>
    <property type="match status" value="1"/>
</dbReference>
<evidence type="ECO:0000256" key="10">
    <source>
        <dbReference type="ARBA" id="ARBA00038367"/>
    </source>
</evidence>
<evidence type="ECO:0000256" key="4">
    <source>
        <dbReference type="ARBA" id="ARBA00022618"/>
    </source>
</evidence>
<comment type="caution">
    <text evidence="12">Lacks conserved residue(s) required for the propagation of feature annotation.</text>
</comment>
<dbReference type="AlphaFoldDB" id="A0A1M4SR04"/>
<organism evidence="15 16">
    <name type="scientific">Seinonella peptonophila</name>
    <dbReference type="NCBI Taxonomy" id="112248"/>
    <lineage>
        <taxon>Bacteria</taxon>
        <taxon>Bacillati</taxon>
        <taxon>Bacillota</taxon>
        <taxon>Bacilli</taxon>
        <taxon>Bacillales</taxon>
        <taxon>Thermoactinomycetaceae</taxon>
        <taxon>Seinonella</taxon>
    </lineage>
</organism>